<dbReference type="CDD" id="cd01949">
    <property type="entry name" value="GGDEF"/>
    <property type="match status" value="1"/>
</dbReference>
<evidence type="ECO:0000259" key="2">
    <source>
        <dbReference type="PROSITE" id="PS50887"/>
    </source>
</evidence>
<dbReference type="RefSeq" id="WP_159791815.1">
    <property type="nucleotide sequence ID" value="NZ_WTYM01000023.1"/>
</dbReference>
<dbReference type="SUPFAM" id="SSF55073">
    <property type="entry name" value="Nucleotide cyclase"/>
    <property type="match status" value="1"/>
</dbReference>
<dbReference type="Gene3D" id="3.30.70.270">
    <property type="match status" value="1"/>
</dbReference>
<dbReference type="SUPFAM" id="SSF55785">
    <property type="entry name" value="PYP-like sensor domain (PAS domain)"/>
    <property type="match status" value="1"/>
</dbReference>
<dbReference type="InterPro" id="IPR052155">
    <property type="entry name" value="Biofilm_reg_signaling"/>
</dbReference>
<dbReference type="SUPFAM" id="SSF141868">
    <property type="entry name" value="EAL domain-like"/>
    <property type="match status" value="1"/>
</dbReference>
<dbReference type="Proteomes" id="UP000433652">
    <property type="component" value="Unassembled WGS sequence"/>
</dbReference>
<dbReference type="InterPro" id="IPR035919">
    <property type="entry name" value="EAL_sf"/>
</dbReference>
<accession>A0A6I4STY3</accession>
<dbReference type="EMBL" id="WTYM01000023">
    <property type="protein sequence ID" value="MXO58400.1"/>
    <property type="molecule type" value="Genomic_DNA"/>
</dbReference>
<gene>
    <name evidence="3" type="ORF">GRI89_02415</name>
</gene>
<dbReference type="Gene3D" id="3.30.450.20">
    <property type="entry name" value="PAS domain"/>
    <property type="match status" value="1"/>
</dbReference>
<dbReference type="InterPro" id="IPR000160">
    <property type="entry name" value="GGDEF_dom"/>
</dbReference>
<dbReference type="SMART" id="SM00052">
    <property type="entry name" value="EAL"/>
    <property type="match status" value="1"/>
</dbReference>
<dbReference type="InterPro" id="IPR001633">
    <property type="entry name" value="EAL_dom"/>
</dbReference>
<evidence type="ECO:0000313" key="3">
    <source>
        <dbReference type="EMBL" id="MXO58400.1"/>
    </source>
</evidence>
<sequence length="739" mass="81341">MELSGFFKSKASSAQDEDSAPLLPAGVIGANDSAARLSVIDDFEQAGIGWIWASNHQGKLIYLSNSALNRLELEGSQLLGQSLVDLFETDAENPEQGSERPLKFQLTSRNKLKDLVVRLVPASQNGSRRIWWAISAHPKFDSRGKFEGYRGSAKDVTVEYERKLEDSRLAEYDSLTGLANRHRMTRRLEGTLAAFKSSRRACALMMLDLDRFKQVNDTMGHPAGDELLRQVAERLRSIIGERGEIGRLGGDEFQVILPDLDDRGKLGELANKLIQIVSQPYPIDGKRAIIGTSIGVAIAPYDGLEKDEIVRAADLALYAAKKGGRGAFRFFSADLKDEEEERALLLDDLREALTNDQLELHYQPVVRTKDDMVVGFEALMRWEHEERGFVSPGVFIPAAEESNLINTLGEWALRTACIAATNWPKSVRVAVNVSAVQFANPGLIDIVTNALAQSGLEPERLELELTESVFMGDSETVDNTFRMLKDLGVRLALDDFGTGYSSLSYLRSAPFDKIKVDKSFVDSCTQKDQNSAKIITAIIGLSEALGMETTVEGVEAFDQLELVIEKGARFVQGWIYSKALRIDEIEARMGSGEFKIKPDGPEIYRAERRSVFRRIGVIHDDHRYDAVMRDLSKSGAFIEGLLGVPLDTGLVLDLGAGQLVVCKVTRSQDAQIAVEFETPLVSDGAGGLCTRHRVSPYALAAAGMPLTSLPQGNYPIEQLQQGARTKPQFLQVTSGRVAA</sequence>
<comment type="caution">
    <text evidence="3">The sequence shown here is derived from an EMBL/GenBank/DDBJ whole genome shotgun (WGS) entry which is preliminary data.</text>
</comment>
<dbReference type="OrthoDB" id="9814202at2"/>
<dbReference type="SMART" id="SM00267">
    <property type="entry name" value="GGDEF"/>
    <property type="match status" value="1"/>
</dbReference>
<dbReference type="InterPro" id="IPR000014">
    <property type="entry name" value="PAS"/>
</dbReference>
<dbReference type="PROSITE" id="PS50883">
    <property type="entry name" value="EAL"/>
    <property type="match status" value="1"/>
</dbReference>
<dbReference type="PROSITE" id="PS50887">
    <property type="entry name" value="GGDEF"/>
    <property type="match status" value="1"/>
</dbReference>
<reference evidence="3 4" key="1">
    <citation type="submission" date="2019-12" db="EMBL/GenBank/DDBJ databases">
        <title>Genomic-based taxomic classification of the family Erythrobacteraceae.</title>
        <authorList>
            <person name="Xu L."/>
        </authorList>
    </citation>
    <scope>NUCLEOTIDE SEQUENCE [LARGE SCALE GENOMIC DNA]</scope>
    <source>
        <strain evidence="3 4">MCCC 1K01500</strain>
    </source>
</reference>
<feature type="domain" description="GGDEF" evidence="2">
    <location>
        <begin position="200"/>
        <end position="333"/>
    </location>
</feature>
<proteinExistence type="predicted"/>
<feature type="domain" description="EAL" evidence="1">
    <location>
        <begin position="342"/>
        <end position="593"/>
    </location>
</feature>
<dbReference type="InterPro" id="IPR029787">
    <property type="entry name" value="Nucleotide_cyclase"/>
</dbReference>
<dbReference type="CDD" id="cd00130">
    <property type="entry name" value="PAS"/>
    <property type="match status" value="1"/>
</dbReference>
<dbReference type="InterPro" id="IPR043128">
    <property type="entry name" value="Rev_trsase/Diguanyl_cyclase"/>
</dbReference>
<name>A0A6I4STY3_9SPHN</name>
<dbReference type="Pfam" id="PF00563">
    <property type="entry name" value="EAL"/>
    <property type="match status" value="1"/>
</dbReference>
<dbReference type="PANTHER" id="PTHR44757:SF2">
    <property type="entry name" value="BIOFILM ARCHITECTURE MAINTENANCE PROTEIN MBAA"/>
    <property type="match status" value="1"/>
</dbReference>
<dbReference type="AlphaFoldDB" id="A0A6I4STY3"/>
<organism evidence="3 4">
    <name type="scientific">Croceibacterium salegens</name>
    <dbReference type="NCBI Taxonomy" id="1737568"/>
    <lineage>
        <taxon>Bacteria</taxon>
        <taxon>Pseudomonadati</taxon>
        <taxon>Pseudomonadota</taxon>
        <taxon>Alphaproteobacteria</taxon>
        <taxon>Sphingomonadales</taxon>
        <taxon>Erythrobacteraceae</taxon>
        <taxon>Croceibacterium</taxon>
    </lineage>
</organism>
<dbReference type="Pfam" id="PF00990">
    <property type="entry name" value="GGDEF"/>
    <property type="match status" value="1"/>
</dbReference>
<dbReference type="NCBIfam" id="TIGR00254">
    <property type="entry name" value="GGDEF"/>
    <property type="match status" value="1"/>
</dbReference>
<dbReference type="Pfam" id="PF13426">
    <property type="entry name" value="PAS_9"/>
    <property type="match status" value="1"/>
</dbReference>
<evidence type="ECO:0000259" key="1">
    <source>
        <dbReference type="PROSITE" id="PS50883"/>
    </source>
</evidence>
<evidence type="ECO:0000313" key="4">
    <source>
        <dbReference type="Proteomes" id="UP000433652"/>
    </source>
</evidence>
<dbReference type="InterPro" id="IPR035965">
    <property type="entry name" value="PAS-like_dom_sf"/>
</dbReference>
<dbReference type="CDD" id="cd01948">
    <property type="entry name" value="EAL"/>
    <property type="match status" value="1"/>
</dbReference>
<keyword evidence="4" id="KW-1185">Reference proteome</keyword>
<protein>
    <submittedName>
        <fullName evidence="3">EAL domain-containing protein</fullName>
    </submittedName>
</protein>
<dbReference type="PANTHER" id="PTHR44757">
    <property type="entry name" value="DIGUANYLATE CYCLASE DGCP"/>
    <property type="match status" value="1"/>
</dbReference>
<dbReference type="Gene3D" id="3.20.20.450">
    <property type="entry name" value="EAL domain"/>
    <property type="match status" value="1"/>
</dbReference>